<dbReference type="EnsemblMetazoa" id="GBRI002157-RA">
    <property type="protein sequence ID" value="GBRI002157-PA"/>
    <property type="gene ID" value="GBRI002157"/>
</dbReference>
<proteinExistence type="predicted"/>
<dbReference type="Proteomes" id="UP000091820">
    <property type="component" value="Unassembled WGS sequence"/>
</dbReference>
<reference evidence="2" key="1">
    <citation type="submission" date="2014-03" db="EMBL/GenBank/DDBJ databases">
        <authorList>
            <person name="Aksoy S."/>
            <person name="Warren W."/>
            <person name="Wilson R.K."/>
        </authorList>
    </citation>
    <scope>NUCLEOTIDE SEQUENCE [LARGE SCALE GENOMIC DNA]</scope>
    <source>
        <strain evidence="2">IAEA</strain>
    </source>
</reference>
<organism evidence="1 2">
    <name type="scientific">Glossina brevipalpis</name>
    <dbReference type="NCBI Taxonomy" id="37001"/>
    <lineage>
        <taxon>Eukaryota</taxon>
        <taxon>Metazoa</taxon>
        <taxon>Ecdysozoa</taxon>
        <taxon>Arthropoda</taxon>
        <taxon>Hexapoda</taxon>
        <taxon>Insecta</taxon>
        <taxon>Pterygota</taxon>
        <taxon>Neoptera</taxon>
        <taxon>Endopterygota</taxon>
        <taxon>Diptera</taxon>
        <taxon>Brachycera</taxon>
        <taxon>Muscomorpha</taxon>
        <taxon>Hippoboscoidea</taxon>
        <taxon>Glossinidae</taxon>
        <taxon>Glossina</taxon>
    </lineage>
</organism>
<dbReference type="VEuPathDB" id="VectorBase:GBRI002157"/>
<evidence type="ECO:0000313" key="2">
    <source>
        <dbReference type="Proteomes" id="UP000091820"/>
    </source>
</evidence>
<protein>
    <submittedName>
        <fullName evidence="1">Uncharacterized protein</fullName>
    </submittedName>
</protein>
<sequence length="159" mass="18094">MNDSYTTGILRNQTTNNSFKKKTALKVYNTNVSVNYFTECDVHKAKHSSIIDSYSYTCKLYKPLLNVGGPLFKPYFPMAILNMFCPFSTGQYSIVLNFCRKAVCKKSVSILFSVVANCRCTVPYPKSFNTRSKNIDPPDLQAFKGLDSTYVHMNGRQEY</sequence>
<name>A0A1A9W0Q1_9MUSC</name>
<dbReference type="AlphaFoldDB" id="A0A1A9W0Q1"/>
<keyword evidence="2" id="KW-1185">Reference proteome</keyword>
<evidence type="ECO:0000313" key="1">
    <source>
        <dbReference type="EnsemblMetazoa" id="GBRI002157-PA"/>
    </source>
</evidence>
<reference evidence="1" key="2">
    <citation type="submission" date="2020-05" db="UniProtKB">
        <authorList>
            <consortium name="EnsemblMetazoa"/>
        </authorList>
    </citation>
    <scope>IDENTIFICATION</scope>
    <source>
        <strain evidence="1">IAEA</strain>
    </source>
</reference>
<accession>A0A1A9W0Q1</accession>